<keyword evidence="5" id="KW-0496">Mitochondrion</keyword>
<dbReference type="GO" id="GO:0003735">
    <property type="term" value="F:structural constituent of ribosome"/>
    <property type="evidence" value="ECO:0007669"/>
    <property type="project" value="TreeGrafter"/>
</dbReference>
<name>A0AAV7XP76_9NEOP</name>
<dbReference type="PRINTS" id="PR01716">
    <property type="entry name" value="DEATHASSOCP3"/>
</dbReference>
<comment type="caution">
    <text evidence="8">The sequence shown here is derived from an EMBL/GenBank/DDBJ whole genome shotgun (WGS) entry which is preliminary data.</text>
</comment>
<evidence type="ECO:0000256" key="6">
    <source>
        <dbReference type="ARBA" id="ARBA00023274"/>
    </source>
</evidence>
<evidence type="ECO:0000256" key="1">
    <source>
        <dbReference type="ARBA" id="ARBA00004173"/>
    </source>
</evidence>
<dbReference type="GO" id="GO:0005763">
    <property type="term" value="C:mitochondrial small ribosomal subunit"/>
    <property type="evidence" value="ECO:0007669"/>
    <property type="project" value="TreeGrafter"/>
</dbReference>
<accession>A0AAV7XP76</accession>
<reference evidence="8" key="1">
    <citation type="submission" date="2022-12" db="EMBL/GenBank/DDBJ databases">
        <title>Chromosome-level genome assembly of the bean flower thrips Megalurothrips usitatus.</title>
        <authorList>
            <person name="Ma L."/>
            <person name="Liu Q."/>
            <person name="Li H."/>
            <person name="Cai W."/>
        </authorList>
    </citation>
    <scope>NUCLEOTIDE SEQUENCE</scope>
    <source>
        <strain evidence="8">Cailab_2022a</strain>
    </source>
</reference>
<dbReference type="GO" id="GO:0006915">
    <property type="term" value="P:apoptotic process"/>
    <property type="evidence" value="ECO:0007669"/>
    <property type="project" value="InterPro"/>
</dbReference>
<dbReference type="EMBL" id="JAPTSV010000007">
    <property type="protein sequence ID" value="KAJ1526237.1"/>
    <property type="molecule type" value="Genomic_DNA"/>
</dbReference>
<comment type="subcellular location">
    <subcellularLocation>
        <location evidence="1">Mitochondrion</location>
    </subcellularLocation>
</comment>
<evidence type="ECO:0000256" key="7">
    <source>
        <dbReference type="ARBA" id="ARBA00035140"/>
    </source>
</evidence>
<sequence length="407" mass="46246">MALRILQNEVLIHHIGVVQRMLSSAPRPAVVTDTVNPVNKEHASQEKTKSKIIKTFRTEEIDPVKHTENHLARFYTMPEELSQKLFRHGGLTRKFADLCQVFTETSIMVRQPFLEIKSYIERINFSKPAVRMVLYGKPGHGKSVTLSHLVNYGHNAGFLLVHVPWVNTFMRRCKDASPSESKPGMMDVPINAAAWLVHFRTQNQHLLQKLNLMTSKPYKYGPRDSFEAGVPITELIDFGVGRAKYACDLVEDLLREIKAYSNSGLFRTMVVIDGFNGLYAPFVITERRKVLNARCTLAMPFLEMSRFDWCNGVVVVSVDRLAHHDMFNAESDLPLYLLGKEGWEHLDPFIPIHVDKYNAAELNSAIEYYIDRRWIQHPSGKTKEGIAELSALCAGNGHDLMKLCGPL</sequence>
<comment type="similarity">
    <text evidence="2">Belongs to the mitochondrion-specific ribosomal protein mS29 family.</text>
</comment>
<protein>
    <recommendedName>
        <fullName evidence="7">Small ribosomal subunit protein mS29</fullName>
    </recommendedName>
</protein>
<dbReference type="Proteomes" id="UP001075354">
    <property type="component" value="Chromosome 7"/>
</dbReference>
<keyword evidence="3" id="KW-0809">Transit peptide</keyword>
<dbReference type="Pfam" id="PF10236">
    <property type="entry name" value="DAP3"/>
    <property type="match status" value="1"/>
</dbReference>
<dbReference type="PANTHER" id="PTHR12810">
    <property type="entry name" value="MITOCHONDRIAL 28S RIBOSOMAL PROTEIN S29"/>
    <property type="match status" value="1"/>
</dbReference>
<evidence type="ECO:0000313" key="9">
    <source>
        <dbReference type="Proteomes" id="UP001075354"/>
    </source>
</evidence>
<dbReference type="InterPro" id="IPR019368">
    <property type="entry name" value="Ribosomal_mS29"/>
</dbReference>
<evidence type="ECO:0000256" key="5">
    <source>
        <dbReference type="ARBA" id="ARBA00023128"/>
    </source>
</evidence>
<keyword evidence="6" id="KW-0687">Ribonucleoprotein</keyword>
<keyword evidence="4" id="KW-0689">Ribosomal protein</keyword>
<dbReference type="AlphaFoldDB" id="A0AAV7XP76"/>
<proteinExistence type="inferred from homology"/>
<dbReference type="PANTHER" id="PTHR12810:SF0">
    <property type="entry name" value="SMALL RIBOSOMAL SUBUNIT PROTEIN MS29"/>
    <property type="match status" value="1"/>
</dbReference>
<organism evidence="8 9">
    <name type="scientific">Megalurothrips usitatus</name>
    <name type="common">bean blossom thrips</name>
    <dbReference type="NCBI Taxonomy" id="439358"/>
    <lineage>
        <taxon>Eukaryota</taxon>
        <taxon>Metazoa</taxon>
        <taxon>Ecdysozoa</taxon>
        <taxon>Arthropoda</taxon>
        <taxon>Hexapoda</taxon>
        <taxon>Insecta</taxon>
        <taxon>Pterygota</taxon>
        <taxon>Neoptera</taxon>
        <taxon>Paraneoptera</taxon>
        <taxon>Thysanoptera</taxon>
        <taxon>Terebrantia</taxon>
        <taxon>Thripoidea</taxon>
        <taxon>Thripidae</taxon>
        <taxon>Megalurothrips</taxon>
    </lineage>
</organism>
<gene>
    <name evidence="8" type="ORF">ONE63_009393</name>
</gene>
<evidence type="ECO:0000256" key="3">
    <source>
        <dbReference type="ARBA" id="ARBA00022946"/>
    </source>
</evidence>
<evidence type="ECO:0000256" key="2">
    <source>
        <dbReference type="ARBA" id="ARBA00009863"/>
    </source>
</evidence>
<evidence type="ECO:0000313" key="8">
    <source>
        <dbReference type="EMBL" id="KAJ1526237.1"/>
    </source>
</evidence>
<evidence type="ECO:0000256" key="4">
    <source>
        <dbReference type="ARBA" id="ARBA00022980"/>
    </source>
</evidence>
<keyword evidence="9" id="KW-1185">Reference proteome</keyword>
<dbReference type="InterPro" id="IPR008092">
    <property type="entry name" value="Ribosomal_mS29_met"/>
</dbReference>